<dbReference type="Gene3D" id="3.40.30.10">
    <property type="entry name" value="Glutaredoxin"/>
    <property type="match status" value="1"/>
</dbReference>
<gene>
    <name evidence="1" type="ORF">Pan189_20390</name>
</gene>
<proteinExistence type="predicted"/>
<keyword evidence="2" id="KW-1185">Reference proteome</keyword>
<sequence length="980" mass="108664">MVRLEIAASVLFLIGVLPIAYGDSDTPNSLTVSGRVVLPDGSPAVSAEVDFRLAYRKPLTGIVSDSDGRFEFDTEIRPADLIRHRLTVTARLPGSTPLCGDVRFPAVVGEQADAARATETIRRRLRQIEIRLEAAKVVVLNVVDGDGVPCRDAHAGVFVAGETVSRLTDATGRAEILLPQDAVVQQAFAKKSGVGFDYRIFLDQKSAHLGSVTEPPDLSEPINLQLTAGEPIRVRLTEVDGSPIKDATVRLWLLKKPSEIEHFNLSYLHELATEKTDVGGVATFDWIPEWRDRKVQSLTFWPTVSNDYVRTRGEYLFDSADGNLTLALPRLVKVQGQLIDQDGSPYTGEPMLVQADGADYSFDGHHGGALSDENGRFEVGLAPDHIYIIGAYNEKWATVPFDGLPVLSGQPVPELKLQLTPATRIHGRVVRKKNHELLKDQQVNLTLSGKRLDELDGVKLPNPGNVNYVVAPRLHWGVRTDGDGQFEFFVGPGEYTLRSGISATQTVKVNGEENVRFDIEVEPREYSLLKGRVLVGDQDEPAAKARVEVASIDFANRTEAKTDDQGRFAIQRTPAKLLIYAELADKNLYGVAAVGETESEVVIRLSPAASATGVLIETDTNSPAADRDLIYGIELRSDDGLMSHEFGASVKTDAEGRFLLNHLVVGQTYKIQHTIDNVYLRVTTVTPESSEQIDLGTLKLPEPYRPPTEKEYFTRRFSSQKKSLDRIKQAARDARLMNANAAIFIGDPNDESAFEFYNTIRKDDRLKEMRQDFRYTYLDVTQEEVATILGEWNIAQNDPMKPRLVIVNGLGEPVNEVVRPEYLDEGFAPVIAFFKRHRTQAKDASVLLGEAVSKAKAEDKRIFLHESATWCGPCLLLSRFYDKHKKIFDKHFVHVVIDDRWKGSGEVMDSLRETRRGIPWIAILDQDRQVLATSDGPDGNIGFPAGDDGVHHFLEMLRRSAPGMSEADLKTIEDDLSGEP</sequence>
<dbReference type="Proteomes" id="UP000317318">
    <property type="component" value="Chromosome"/>
</dbReference>
<dbReference type="OrthoDB" id="232400at2"/>
<dbReference type="SUPFAM" id="SSF52833">
    <property type="entry name" value="Thioredoxin-like"/>
    <property type="match status" value="1"/>
</dbReference>
<keyword evidence="1" id="KW-0472">Membrane</keyword>
<dbReference type="KEGG" id="svp:Pan189_20390"/>
<dbReference type="InterPro" id="IPR036249">
    <property type="entry name" value="Thioredoxin-like_sf"/>
</dbReference>
<dbReference type="AlphaFoldDB" id="A0A517R193"/>
<keyword evidence="1" id="KW-0812">Transmembrane</keyword>
<organism evidence="1 2">
    <name type="scientific">Stratiformator vulcanicus</name>
    <dbReference type="NCBI Taxonomy" id="2527980"/>
    <lineage>
        <taxon>Bacteria</taxon>
        <taxon>Pseudomonadati</taxon>
        <taxon>Planctomycetota</taxon>
        <taxon>Planctomycetia</taxon>
        <taxon>Planctomycetales</taxon>
        <taxon>Planctomycetaceae</taxon>
        <taxon>Stratiformator</taxon>
    </lineage>
</organism>
<protein>
    <submittedName>
        <fullName evidence="1">Nickel uptake substrate-specific transmembrane region</fullName>
    </submittedName>
</protein>
<evidence type="ECO:0000313" key="2">
    <source>
        <dbReference type="Proteomes" id="UP000317318"/>
    </source>
</evidence>
<name>A0A517R193_9PLAN</name>
<dbReference type="Pfam" id="PF13899">
    <property type="entry name" value="Thioredoxin_7"/>
    <property type="match status" value="1"/>
</dbReference>
<reference evidence="1 2" key="1">
    <citation type="submission" date="2019-02" db="EMBL/GenBank/DDBJ databases">
        <title>Deep-cultivation of Planctomycetes and their phenomic and genomic characterization uncovers novel biology.</title>
        <authorList>
            <person name="Wiegand S."/>
            <person name="Jogler M."/>
            <person name="Boedeker C."/>
            <person name="Pinto D."/>
            <person name="Vollmers J."/>
            <person name="Rivas-Marin E."/>
            <person name="Kohn T."/>
            <person name="Peeters S.H."/>
            <person name="Heuer A."/>
            <person name="Rast P."/>
            <person name="Oberbeckmann S."/>
            <person name="Bunk B."/>
            <person name="Jeske O."/>
            <person name="Meyerdierks A."/>
            <person name="Storesund J.E."/>
            <person name="Kallscheuer N."/>
            <person name="Luecker S."/>
            <person name="Lage O.M."/>
            <person name="Pohl T."/>
            <person name="Merkel B.J."/>
            <person name="Hornburger P."/>
            <person name="Mueller R.-W."/>
            <person name="Bruemmer F."/>
            <person name="Labrenz M."/>
            <person name="Spormann A.M."/>
            <person name="Op den Camp H."/>
            <person name="Overmann J."/>
            <person name="Amann R."/>
            <person name="Jetten M.S.M."/>
            <person name="Mascher T."/>
            <person name="Medema M.H."/>
            <person name="Devos D.P."/>
            <person name="Kaster A.-K."/>
            <person name="Ovreas L."/>
            <person name="Rohde M."/>
            <person name="Galperin M.Y."/>
            <person name="Jogler C."/>
        </authorList>
    </citation>
    <scope>NUCLEOTIDE SEQUENCE [LARGE SCALE GENOMIC DNA]</scope>
    <source>
        <strain evidence="1 2">Pan189</strain>
    </source>
</reference>
<accession>A0A517R193</accession>
<evidence type="ECO:0000313" key="1">
    <source>
        <dbReference type="EMBL" id="QDT37659.1"/>
    </source>
</evidence>
<dbReference type="EMBL" id="CP036268">
    <property type="protein sequence ID" value="QDT37659.1"/>
    <property type="molecule type" value="Genomic_DNA"/>
</dbReference>
<dbReference type="RefSeq" id="WP_145363754.1">
    <property type="nucleotide sequence ID" value="NZ_CP036268.1"/>
</dbReference>